<evidence type="ECO:0000313" key="17">
    <source>
        <dbReference type="EMBL" id="CAA2995889.1"/>
    </source>
</evidence>
<evidence type="ECO:0000256" key="5">
    <source>
        <dbReference type="ARBA" id="ARBA00011245"/>
    </source>
</evidence>
<dbReference type="Gramene" id="OE9A033197T1">
    <property type="protein sequence ID" value="OE9A033197C1"/>
    <property type="gene ID" value="OE9A033197"/>
</dbReference>
<protein>
    <recommendedName>
        <fullName evidence="6 14">Phosphoglycerate kinase</fullName>
        <ecNumber evidence="6 14">2.7.2.3</ecNumber>
    </recommendedName>
</protein>
<dbReference type="GO" id="GO:0046872">
    <property type="term" value="F:metal ion binding"/>
    <property type="evidence" value="ECO:0007669"/>
    <property type="project" value="UniProtKB-KW"/>
</dbReference>
<evidence type="ECO:0000256" key="6">
    <source>
        <dbReference type="ARBA" id="ARBA00013061"/>
    </source>
</evidence>
<dbReference type="SUPFAM" id="SSF53748">
    <property type="entry name" value="Phosphoglycerate kinase"/>
    <property type="match status" value="1"/>
</dbReference>
<dbReference type="InterPro" id="IPR015824">
    <property type="entry name" value="Phosphoglycerate_kinase_N"/>
</dbReference>
<gene>
    <name evidence="17" type="ORF">OLEA9_A033197</name>
</gene>
<evidence type="ECO:0000313" key="18">
    <source>
        <dbReference type="Proteomes" id="UP000594638"/>
    </source>
</evidence>
<evidence type="ECO:0000256" key="2">
    <source>
        <dbReference type="ARBA" id="ARBA00001946"/>
    </source>
</evidence>
<keyword evidence="18" id="KW-1185">Reference proteome</keyword>
<comment type="catalytic activity">
    <reaction evidence="1 14">
        <text>(2R)-3-phosphoglycerate + ATP = (2R)-3-phospho-glyceroyl phosphate + ADP</text>
        <dbReference type="Rhea" id="RHEA:14801"/>
        <dbReference type="ChEBI" id="CHEBI:30616"/>
        <dbReference type="ChEBI" id="CHEBI:57604"/>
        <dbReference type="ChEBI" id="CHEBI:58272"/>
        <dbReference type="ChEBI" id="CHEBI:456216"/>
        <dbReference type="EC" id="2.7.2.3"/>
    </reaction>
</comment>
<comment type="cofactor">
    <cofactor evidence="2">
        <name>Mg(2+)</name>
        <dbReference type="ChEBI" id="CHEBI:18420"/>
    </cofactor>
</comment>
<dbReference type="InterPro" id="IPR036043">
    <property type="entry name" value="Phosphoglycerate_kinase_sf"/>
</dbReference>
<evidence type="ECO:0000256" key="13">
    <source>
        <dbReference type="ARBA" id="ARBA00023152"/>
    </source>
</evidence>
<evidence type="ECO:0000256" key="14">
    <source>
        <dbReference type="RuleBase" id="RU000532"/>
    </source>
</evidence>
<dbReference type="InterPro" id="IPR001576">
    <property type="entry name" value="Phosphoglycerate_kinase"/>
</dbReference>
<dbReference type="AlphaFoldDB" id="A0A8S0SUM2"/>
<evidence type="ECO:0000256" key="9">
    <source>
        <dbReference type="ARBA" id="ARBA00022741"/>
    </source>
</evidence>
<keyword evidence="13" id="KW-0324">Glycolysis</keyword>
<organism evidence="17 18">
    <name type="scientific">Olea europaea subsp. europaea</name>
    <dbReference type="NCBI Taxonomy" id="158383"/>
    <lineage>
        <taxon>Eukaryota</taxon>
        <taxon>Viridiplantae</taxon>
        <taxon>Streptophyta</taxon>
        <taxon>Embryophyta</taxon>
        <taxon>Tracheophyta</taxon>
        <taxon>Spermatophyta</taxon>
        <taxon>Magnoliopsida</taxon>
        <taxon>eudicotyledons</taxon>
        <taxon>Gunneridae</taxon>
        <taxon>Pentapetalae</taxon>
        <taxon>asterids</taxon>
        <taxon>lamiids</taxon>
        <taxon>Lamiales</taxon>
        <taxon>Oleaceae</taxon>
        <taxon>Oleeae</taxon>
        <taxon>Olea</taxon>
    </lineage>
</organism>
<dbReference type="Pfam" id="PF00162">
    <property type="entry name" value="PGK"/>
    <property type="match status" value="1"/>
</dbReference>
<evidence type="ECO:0000256" key="1">
    <source>
        <dbReference type="ARBA" id="ARBA00000642"/>
    </source>
</evidence>
<keyword evidence="12" id="KW-0460">Magnesium</keyword>
<sequence length="333" mass="36665">MIIVGGMAFTFLKVLKGMSIGSSLFDSDGAATVEEMMKKAQSKNVKMHLPVDFVTGNSFSETATVGKATVESGIPDGCMGLDCGEESMKLFKEPLSRAKIILWNGPCGVFEWDNFAKGTKTMMDFVVEATERGTVTIIGGGDTATCAAKYNTESKVVSQEVLRKSESVAFRPRPGRMHRREQKIRCSQRFNQASSFQRTLRSSKRCPCAGPSVRKTNSLSRESRPTRESFDSDTRPLMMGKPGSLSDSGGIFCLSEPIMDVALPQGAQGRRKNVRFVLPLFAIRHRTGGQFVSNMPVRQLSRDKGTRMAGRTLSATQQKTFWIAPVTFTSRRK</sequence>
<proteinExistence type="inferred from homology"/>
<name>A0A8S0SUM2_OLEEU</name>
<dbReference type="GO" id="GO:0006096">
    <property type="term" value="P:glycolytic process"/>
    <property type="evidence" value="ECO:0007669"/>
    <property type="project" value="UniProtKB-KW"/>
</dbReference>
<dbReference type="GO" id="GO:0005829">
    <property type="term" value="C:cytosol"/>
    <property type="evidence" value="ECO:0007669"/>
    <property type="project" value="TreeGrafter"/>
</dbReference>
<comment type="pathway">
    <text evidence="3">Carbohydrate degradation; glycolysis; pyruvate from D-glyceraldehyde 3-phosphate: step 2/5.</text>
</comment>
<evidence type="ECO:0000256" key="12">
    <source>
        <dbReference type="ARBA" id="ARBA00022842"/>
    </source>
</evidence>
<dbReference type="PANTHER" id="PTHR11406">
    <property type="entry name" value="PHOSPHOGLYCERATE KINASE"/>
    <property type="match status" value="1"/>
</dbReference>
<evidence type="ECO:0000256" key="3">
    <source>
        <dbReference type="ARBA" id="ARBA00004838"/>
    </source>
</evidence>
<keyword evidence="11" id="KW-0067">ATP-binding</keyword>
<dbReference type="EC" id="2.7.2.3" evidence="6 14"/>
<dbReference type="OrthoDB" id="275353at2759"/>
<evidence type="ECO:0000256" key="8">
    <source>
        <dbReference type="ARBA" id="ARBA00022723"/>
    </source>
</evidence>
<accession>A0A8S0SUM2</accession>
<dbReference type="GO" id="GO:0043531">
    <property type="term" value="F:ADP binding"/>
    <property type="evidence" value="ECO:0007669"/>
    <property type="project" value="TreeGrafter"/>
</dbReference>
<keyword evidence="9" id="KW-0547">Nucleotide-binding</keyword>
<evidence type="ECO:0000256" key="16">
    <source>
        <dbReference type="SAM" id="MobiDB-lite"/>
    </source>
</evidence>
<evidence type="ECO:0000256" key="11">
    <source>
        <dbReference type="ARBA" id="ARBA00022840"/>
    </source>
</evidence>
<dbReference type="Gene3D" id="3.40.50.1260">
    <property type="entry name" value="Phosphoglycerate kinase, N-terminal domain"/>
    <property type="match status" value="1"/>
</dbReference>
<reference evidence="17 18" key="1">
    <citation type="submission" date="2019-12" db="EMBL/GenBank/DDBJ databases">
        <authorList>
            <person name="Alioto T."/>
            <person name="Alioto T."/>
            <person name="Gomez Garrido J."/>
        </authorList>
    </citation>
    <scope>NUCLEOTIDE SEQUENCE [LARGE SCALE GENOMIC DNA]</scope>
</reference>
<dbReference type="PRINTS" id="PR00477">
    <property type="entry name" value="PHGLYCKINASE"/>
</dbReference>
<evidence type="ECO:0000256" key="15">
    <source>
        <dbReference type="RuleBase" id="RU000696"/>
    </source>
</evidence>
<comment type="subunit">
    <text evidence="5 15">Monomer.</text>
</comment>
<dbReference type="Proteomes" id="UP000594638">
    <property type="component" value="Unassembled WGS sequence"/>
</dbReference>
<feature type="compositionally biased region" description="Basic and acidic residues" evidence="16">
    <location>
        <begin position="221"/>
        <end position="234"/>
    </location>
</feature>
<dbReference type="GO" id="GO:0006094">
    <property type="term" value="P:gluconeogenesis"/>
    <property type="evidence" value="ECO:0007669"/>
    <property type="project" value="TreeGrafter"/>
</dbReference>
<keyword evidence="7 14" id="KW-0808">Transferase</keyword>
<dbReference type="GO" id="GO:0004618">
    <property type="term" value="F:phosphoglycerate kinase activity"/>
    <property type="evidence" value="ECO:0007669"/>
    <property type="project" value="UniProtKB-EC"/>
</dbReference>
<dbReference type="EMBL" id="CACTIH010005511">
    <property type="protein sequence ID" value="CAA2995889.1"/>
    <property type="molecule type" value="Genomic_DNA"/>
</dbReference>
<evidence type="ECO:0000256" key="7">
    <source>
        <dbReference type="ARBA" id="ARBA00022679"/>
    </source>
</evidence>
<evidence type="ECO:0000256" key="10">
    <source>
        <dbReference type="ARBA" id="ARBA00022777"/>
    </source>
</evidence>
<keyword evidence="10 14" id="KW-0418">Kinase</keyword>
<keyword evidence="8" id="KW-0479">Metal-binding</keyword>
<comment type="caution">
    <text evidence="17">The sequence shown here is derived from an EMBL/GenBank/DDBJ whole genome shotgun (WGS) entry which is preliminary data.</text>
</comment>
<evidence type="ECO:0000256" key="4">
    <source>
        <dbReference type="ARBA" id="ARBA00008982"/>
    </source>
</evidence>
<comment type="similarity">
    <text evidence="4 14">Belongs to the phosphoglycerate kinase family.</text>
</comment>
<dbReference type="PANTHER" id="PTHR11406:SF0">
    <property type="entry name" value="PHOSPHOGLYCERATE KINASE"/>
    <property type="match status" value="1"/>
</dbReference>
<dbReference type="GO" id="GO:0005524">
    <property type="term" value="F:ATP binding"/>
    <property type="evidence" value="ECO:0007669"/>
    <property type="project" value="UniProtKB-KW"/>
</dbReference>
<dbReference type="FunFam" id="3.40.50.1260:FF:000003">
    <property type="entry name" value="Phosphoglycerate kinase"/>
    <property type="match status" value="1"/>
</dbReference>
<feature type="region of interest" description="Disordered" evidence="16">
    <location>
        <begin position="207"/>
        <end position="241"/>
    </location>
</feature>